<comment type="caution">
    <text evidence="6">The sequence shown here is derived from an EMBL/GenBank/DDBJ whole genome shotgun (WGS) entry which is preliminary data.</text>
</comment>
<feature type="signal peptide" evidence="4">
    <location>
        <begin position="1"/>
        <end position="23"/>
    </location>
</feature>
<comment type="subcellular location">
    <subcellularLocation>
        <location evidence="1">Periplasm</location>
    </subcellularLocation>
</comment>
<dbReference type="InterPro" id="IPR013974">
    <property type="entry name" value="SAF"/>
</dbReference>
<keyword evidence="6" id="KW-0966">Cell projection</keyword>
<sequence length="329" mass="35293">MRRISLAGLVFLALGLLAPLAAAESKGSNTPETGDGIITLNRDVVVEGDIVRLGDIFSGLGEKSETAIARTPALGKKVPVGVRWLTAVAQKYALPWRANSRLDKAIIQRAVTIIPPQQIKARVEEALFDEGMQQNAMLEFDTPSVQLLLPREQGDGVAVTNLSFDATSGRFTAQVAAPAEGVPVAKATLRGRAIRVVDVPVLRRRIDAGEVIRTDDLDWISHRADRLMRNALMDSDSIVGKSARRPIGAGVVIKASELRTPQVITKNSLVTIRLETERMVLTAQGRALEAGTMGEAIQVMNTKSNSIISAEVVGRGTVRAALTNNVVIN</sequence>
<evidence type="ECO:0000259" key="5">
    <source>
        <dbReference type="SMART" id="SM00858"/>
    </source>
</evidence>
<dbReference type="Gene3D" id="2.30.30.760">
    <property type="match status" value="1"/>
</dbReference>
<keyword evidence="2 4" id="KW-0732">Signal</keyword>
<feature type="chain" id="PRO_5021699482" evidence="4">
    <location>
        <begin position="24"/>
        <end position="329"/>
    </location>
</feature>
<dbReference type="Gene3D" id="3.90.1210.10">
    <property type="entry name" value="Antifreeze-like/N-acetylneuraminic acid synthase C-terminal domain"/>
    <property type="match status" value="1"/>
</dbReference>
<evidence type="ECO:0000256" key="4">
    <source>
        <dbReference type="SAM" id="SignalP"/>
    </source>
</evidence>
<accession>A0A545T222</accession>
<dbReference type="PANTHER" id="PTHR36307:SF1">
    <property type="entry name" value="FLAGELLA BASAL BODY P-RING FORMATION PROTEIN FLGA"/>
    <property type="match status" value="1"/>
</dbReference>
<dbReference type="InterPro" id="IPR017585">
    <property type="entry name" value="SAF_FlgA"/>
</dbReference>
<dbReference type="Pfam" id="PF13144">
    <property type="entry name" value="ChapFlgA"/>
    <property type="match status" value="1"/>
</dbReference>
<proteinExistence type="predicted"/>
<dbReference type="PANTHER" id="PTHR36307">
    <property type="entry name" value="FLAGELLA BASAL BODY P-RING FORMATION PROTEIN FLGA"/>
    <property type="match status" value="1"/>
</dbReference>
<dbReference type="GO" id="GO:0044780">
    <property type="term" value="P:bacterial-type flagellum assembly"/>
    <property type="evidence" value="ECO:0007669"/>
    <property type="project" value="InterPro"/>
</dbReference>
<evidence type="ECO:0000256" key="3">
    <source>
        <dbReference type="ARBA" id="ARBA00022764"/>
    </source>
</evidence>
<evidence type="ECO:0000313" key="7">
    <source>
        <dbReference type="Proteomes" id="UP000315252"/>
    </source>
</evidence>
<keyword evidence="6" id="KW-0969">Cilium</keyword>
<evidence type="ECO:0000313" key="6">
    <source>
        <dbReference type="EMBL" id="TQV71277.1"/>
    </source>
</evidence>
<dbReference type="AlphaFoldDB" id="A0A545T222"/>
<dbReference type="InterPro" id="IPR039246">
    <property type="entry name" value="Flagellar_FlgA"/>
</dbReference>
<gene>
    <name evidence="6" type="primary">flgA</name>
    <name evidence="6" type="ORF">FKG95_26955</name>
</gene>
<dbReference type="EMBL" id="VHSH01000014">
    <property type="protein sequence ID" value="TQV71277.1"/>
    <property type="molecule type" value="Genomic_DNA"/>
</dbReference>
<reference evidence="6 7" key="1">
    <citation type="submission" date="2019-06" db="EMBL/GenBank/DDBJ databases">
        <title>Whole genome sequence for Rhodospirillaceae sp. R148.</title>
        <authorList>
            <person name="Wang G."/>
        </authorList>
    </citation>
    <scope>NUCLEOTIDE SEQUENCE [LARGE SCALE GENOMIC DNA]</scope>
    <source>
        <strain evidence="6 7">R148</strain>
    </source>
</reference>
<organism evidence="6 7">
    <name type="scientific">Denitrobaculum tricleocarpae</name>
    <dbReference type="NCBI Taxonomy" id="2591009"/>
    <lineage>
        <taxon>Bacteria</taxon>
        <taxon>Pseudomonadati</taxon>
        <taxon>Pseudomonadota</taxon>
        <taxon>Alphaproteobacteria</taxon>
        <taxon>Rhodospirillales</taxon>
        <taxon>Rhodospirillaceae</taxon>
        <taxon>Denitrobaculum</taxon>
    </lineage>
</organism>
<keyword evidence="3" id="KW-0574">Periplasm</keyword>
<evidence type="ECO:0000256" key="1">
    <source>
        <dbReference type="ARBA" id="ARBA00004418"/>
    </source>
</evidence>
<keyword evidence="6" id="KW-0282">Flagellum</keyword>
<keyword evidence="7" id="KW-1185">Reference proteome</keyword>
<dbReference type="NCBIfam" id="TIGR03170">
    <property type="entry name" value="flgA_cterm"/>
    <property type="match status" value="1"/>
</dbReference>
<protein>
    <submittedName>
        <fullName evidence="6">Flagellar basal body P-ring formation protein FlgA</fullName>
    </submittedName>
</protein>
<feature type="domain" description="SAF" evidence="5">
    <location>
        <begin position="197"/>
        <end position="259"/>
    </location>
</feature>
<dbReference type="SMART" id="SM00858">
    <property type="entry name" value="SAF"/>
    <property type="match status" value="1"/>
</dbReference>
<name>A0A545T222_9PROT</name>
<dbReference type="Proteomes" id="UP000315252">
    <property type="component" value="Unassembled WGS sequence"/>
</dbReference>
<dbReference type="OrthoDB" id="7727421at2"/>
<dbReference type="GO" id="GO:0042597">
    <property type="term" value="C:periplasmic space"/>
    <property type="evidence" value="ECO:0007669"/>
    <property type="project" value="UniProtKB-SubCell"/>
</dbReference>
<evidence type="ECO:0000256" key="2">
    <source>
        <dbReference type="ARBA" id="ARBA00022729"/>
    </source>
</evidence>
<dbReference type="CDD" id="cd11614">
    <property type="entry name" value="SAF_CpaB_FlgA_like"/>
    <property type="match status" value="1"/>
</dbReference>
<dbReference type="RefSeq" id="WP_142899570.1">
    <property type="nucleotide sequence ID" value="NZ_ML660065.1"/>
</dbReference>